<proteinExistence type="predicted"/>
<comment type="caution">
    <text evidence="2">The sequence shown here is derived from an EMBL/GenBank/DDBJ whole genome shotgun (WGS) entry which is preliminary data.</text>
</comment>
<protein>
    <submittedName>
        <fullName evidence="2">Uncharacterized protein</fullName>
    </submittedName>
</protein>
<organism evidence="2 3">
    <name type="scientific">Acinetobacter cumulans</name>
    <dbReference type="NCBI Taxonomy" id="2136182"/>
    <lineage>
        <taxon>Bacteria</taxon>
        <taxon>Pseudomonadati</taxon>
        <taxon>Pseudomonadota</taxon>
        <taxon>Gammaproteobacteria</taxon>
        <taxon>Moraxellales</taxon>
        <taxon>Moraxellaceae</taxon>
        <taxon>Acinetobacter</taxon>
    </lineage>
</organism>
<name>A0A3A8GCN0_9GAMM</name>
<sequence>MLKKSYLAVVLLVSATAHAGLTGLDAQELQEVRGQGGADFNWTLSLNHRYANDLSKKDISLHDLQTGQVASIDDAYYTYSCQNNVQCRLAISPNNHTEKGNQKWLVFKQIQGTIQVEKFSLEGTTIINKNGDPQTAMKLSFFDDKPLKIRNLGFNNLSIEADEGDQKGYLKTTTYGQYQAYTIDSTGKKTTFPTDIPAFDKDTETGFMGLNMHGNLHMTGDLKIFSYNCTGATGARC</sequence>
<evidence type="ECO:0000313" key="2">
    <source>
        <dbReference type="EMBL" id="RKG52754.1"/>
    </source>
</evidence>
<evidence type="ECO:0000313" key="3">
    <source>
        <dbReference type="Proteomes" id="UP000281084"/>
    </source>
</evidence>
<evidence type="ECO:0000256" key="1">
    <source>
        <dbReference type="SAM" id="SignalP"/>
    </source>
</evidence>
<dbReference type="Proteomes" id="UP000281084">
    <property type="component" value="Unassembled WGS sequence"/>
</dbReference>
<accession>A0A3A8GCN0</accession>
<feature type="signal peptide" evidence="1">
    <location>
        <begin position="1"/>
        <end position="19"/>
    </location>
</feature>
<dbReference type="RefSeq" id="WP_120367528.1">
    <property type="nucleotide sequence ID" value="NZ_RAXZ01000009.1"/>
</dbReference>
<dbReference type="EMBL" id="RAXZ01000009">
    <property type="protein sequence ID" value="RKG52754.1"/>
    <property type="molecule type" value="Genomic_DNA"/>
</dbReference>
<gene>
    <name evidence="2" type="ORF">D7V64_08810</name>
</gene>
<dbReference type="AlphaFoldDB" id="A0A3A8GCN0"/>
<reference evidence="2 3" key="1">
    <citation type="submission" date="2018-09" db="EMBL/GenBank/DDBJ databases">
        <title>The draft genome of Acinetobacter spp. strains.</title>
        <authorList>
            <person name="Qin J."/>
            <person name="Feng Y."/>
            <person name="Zong Z."/>
        </authorList>
    </citation>
    <scope>NUCLEOTIDE SEQUENCE [LARGE SCALE GENOMIC DNA]</scope>
    <source>
        <strain evidence="2 3">WCHAc060002</strain>
    </source>
</reference>
<keyword evidence="1" id="KW-0732">Signal</keyword>
<feature type="chain" id="PRO_5017331869" evidence="1">
    <location>
        <begin position="20"/>
        <end position="237"/>
    </location>
</feature>